<evidence type="ECO:0000313" key="6">
    <source>
        <dbReference type="EMBL" id="MBE5041225.1"/>
    </source>
</evidence>
<dbReference type="CDD" id="cd00038">
    <property type="entry name" value="CAP_ED"/>
    <property type="match status" value="1"/>
</dbReference>
<dbReference type="InterPro" id="IPR012318">
    <property type="entry name" value="HTH_CRP"/>
</dbReference>
<dbReference type="Pfam" id="PF00027">
    <property type="entry name" value="cNMP_binding"/>
    <property type="match status" value="1"/>
</dbReference>
<dbReference type="Gene3D" id="2.60.120.10">
    <property type="entry name" value="Jelly Rolls"/>
    <property type="match status" value="1"/>
</dbReference>
<evidence type="ECO:0000256" key="1">
    <source>
        <dbReference type="ARBA" id="ARBA00023015"/>
    </source>
</evidence>
<dbReference type="InterPro" id="IPR018490">
    <property type="entry name" value="cNMP-bd_dom_sf"/>
</dbReference>
<dbReference type="RefSeq" id="WP_226393757.1">
    <property type="nucleotide sequence ID" value="NZ_JADCKB010000043.1"/>
</dbReference>
<keyword evidence="1" id="KW-0805">Transcription regulation</keyword>
<protein>
    <submittedName>
        <fullName evidence="6">Crp/Fnr family transcriptional regulator</fullName>
    </submittedName>
</protein>
<dbReference type="SMART" id="SM00100">
    <property type="entry name" value="cNMP"/>
    <property type="match status" value="1"/>
</dbReference>
<dbReference type="PROSITE" id="PS51063">
    <property type="entry name" value="HTH_CRP_2"/>
    <property type="match status" value="1"/>
</dbReference>
<evidence type="ECO:0000259" key="4">
    <source>
        <dbReference type="PROSITE" id="PS50042"/>
    </source>
</evidence>
<dbReference type="InterPro" id="IPR036390">
    <property type="entry name" value="WH_DNA-bd_sf"/>
</dbReference>
<keyword evidence="3" id="KW-0804">Transcription</keyword>
<dbReference type="InterPro" id="IPR000595">
    <property type="entry name" value="cNMP-bd_dom"/>
</dbReference>
<keyword evidence="2" id="KW-0238">DNA-binding</keyword>
<name>A0A9D5M5Z7_9FIRM</name>
<dbReference type="AlphaFoldDB" id="A0A9D5M5Z7"/>
<organism evidence="6 7">
    <name type="scientific">Ructibacterium gallinarum</name>
    <dbReference type="NCBI Taxonomy" id="2779355"/>
    <lineage>
        <taxon>Bacteria</taxon>
        <taxon>Bacillati</taxon>
        <taxon>Bacillota</taxon>
        <taxon>Clostridia</taxon>
        <taxon>Eubacteriales</taxon>
        <taxon>Oscillospiraceae</taxon>
        <taxon>Ructibacterium</taxon>
    </lineage>
</organism>
<dbReference type="PROSITE" id="PS50042">
    <property type="entry name" value="CNMP_BINDING_3"/>
    <property type="match status" value="1"/>
</dbReference>
<accession>A0A9D5M5Z7</accession>
<sequence length="221" mass="24688">MKLAQTPLFEGITEQDCRQMIRCFGAAEREFSPGQTLYDFGSEESRVGILTAGQARVVRIDIDGNRTILETLGPGEVFGTLFTFYSRTGDSVTAVCERECRAVFIDRGQITKRCSRACACHSRLVENLLSLVSAKAIYLSSRIEILSRRSIREKLLCYFGYCQSLSGGREFTLPFSLSALAEYICADRSAMMRQIKQLREEGLIVTRGRQIRLSAPGKNGN</sequence>
<gene>
    <name evidence="6" type="ORF">INF28_12260</name>
</gene>
<dbReference type="Proteomes" id="UP000806542">
    <property type="component" value="Unassembled WGS sequence"/>
</dbReference>
<dbReference type="GO" id="GO:0006355">
    <property type="term" value="P:regulation of DNA-templated transcription"/>
    <property type="evidence" value="ECO:0007669"/>
    <property type="project" value="InterPro"/>
</dbReference>
<dbReference type="SUPFAM" id="SSF51206">
    <property type="entry name" value="cAMP-binding domain-like"/>
    <property type="match status" value="1"/>
</dbReference>
<evidence type="ECO:0000256" key="3">
    <source>
        <dbReference type="ARBA" id="ARBA00023163"/>
    </source>
</evidence>
<evidence type="ECO:0000259" key="5">
    <source>
        <dbReference type="PROSITE" id="PS51063"/>
    </source>
</evidence>
<evidence type="ECO:0000256" key="2">
    <source>
        <dbReference type="ARBA" id="ARBA00023125"/>
    </source>
</evidence>
<comment type="caution">
    <text evidence="6">The sequence shown here is derived from an EMBL/GenBank/DDBJ whole genome shotgun (WGS) entry which is preliminary data.</text>
</comment>
<dbReference type="EMBL" id="JADCKB010000043">
    <property type="protein sequence ID" value="MBE5041225.1"/>
    <property type="molecule type" value="Genomic_DNA"/>
</dbReference>
<proteinExistence type="predicted"/>
<evidence type="ECO:0000313" key="7">
    <source>
        <dbReference type="Proteomes" id="UP000806542"/>
    </source>
</evidence>
<feature type="domain" description="Cyclic nucleotide-binding" evidence="4">
    <location>
        <begin position="8"/>
        <end position="107"/>
    </location>
</feature>
<keyword evidence="7" id="KW-1185">Reference proteome</keyword>
<dbReference type="Pfam" id="PF13545">
    <property type="entry name" value="HTH_Crp_2"/>
    <property type="match status" value="1"/>
</dbReference>
<dbReference type="InterPro" id="IPR014710">
    <property type="entry name" value="RmlC-like_jellyroll"/>
</dbReference>
<reference evidence="6" key="1">
    <citation type="submission" date="2020-10" db="EMBL/GenBank/DDBJ databases">
        <title>ChiBAC.</title>
        <authorList>
            <person name="Zenner C."/>
            <person name="Hitch T.C.A."/>
            <person name="Clavel T."/>
        </authorList>
    </citation>
    <scope>NUCLEOTIDE SEQUENCE</scope>
    <source>
        <strain evidence="6">DSM 107454</strain>
    </source>
</reference>
<feature type="domain" description="HTH crp-type" evidence="5">
    <location>
        <begin position="149"/>
        <end position="217"/>
    </location>
</feature>
<dbReference type="GO" id="GO:0003677">
    <property type="term" value="F:DNA binding"/>
    <property type="evidence" value="ECO:0007669"/>
    <property type="project" value="UniProtKB-KW"/>
</dbReference>
<dbReference type="SUPFAM" id="SSF46785">
    <property type="entry name" value="Winged helix' DNA-binding domain"/>
    <property type="match status" value="1"/>
</dbReference>